<gene>
    <name evidence="2" type="ORF">RRG08_002427</name>
</gene>
<dbReference type="AlphaFoldDB" id="A0AAE1AQC2"/>
<comment type="caution">
    <text evidence="2">The sequence shown here is derived from an EMBL/GenBank/DDBJ whole genome shotgun (WGS) entry which is preliminary data.</text>
</comment>
<evidence type="ECO:0000256" key="1">
    <source>
        <dbReference type="SAM" id="MobiDB-lite"/>
    </source>
</evidence>
<accession>A0AAE1AQC2</accession>
<evidence type="ECO:0000313" key="3">
    <source>
        <dbReference type="Proteomes" id="UP001283361"/>
    </source>
</evidence>
<protein>
    <submittedName>
        <fullName evidence="2">Uncharacterized protein</fullName>
    </submittedName>
</protein>
<feature type="compositionally biased region" description="Acidic residues" evidence="1">
    <location>
        <begin position="14"/>
        <end position="35"/>
    </location>
</feature>
<dbReference type="EMBL" id="JAWDGP010001418">
    <property type="protein sequence ID" value="KAK3791943.1"/>
    <property type="molecule type" value="Genomic_DNA"/>
</dbReference>
<name>A0AAE1AQC2_9GAST</name>
<proteinExistence type="predicted"/>
<feature type="region of interest" description="Disordered" evidence="1">
    <location>
        <begin position="1"/>
        <end position="46"/>
    </location>
</feature>
<keyword evidence="3" id="KW-1185">Reference proteome</keyword>
<dbReference type="Proteomes" id="UP001283361">
    <property type="component" value="Unassembled WGS sequence"/>
</dbReference>
<feature type="compositionally biased region" description="Basic and acidic residues" evidence="1">
    <location>
        <begin position="1"/>
        <end position="13"/>
    </location>
</feature>
<evidence type="ECO:0000313" key="2">
    <source>
        <dbReference type="EMBL" id="KAK3791943.1"/>
    </source>
</evidence>
<reference evidence="2" key="1">
    <citation type="journal article" date="2023" name="G3 (Bethesda)">
        <title>A reference genome for the long-term kleptoplast-retaining sea slug Elysia crispata morphotype clarki.</title>
        <authorList>
            <person name="Eastman K.E."/>
            <person name="Pendleton A.L."/>
            <person name="Shaikh M.A."/>
            <person name="Suttiyut T."/>
            <person name="Ogas R."/>
            <person name="Tomko P."/>
            <person name="Gavelis G."/>
            <person name="Widhalm J.R."/>
            <person name="Wisecaver J.H."/>
        </authorList>
    </citation>
    <scope>NUCLEOTIDE SEQUENCE</scope>
    <source>
        <strain evidence="2">ECLA1</strain>
    </source>
</reference>
<sequence length="79" mass="9074">MKKEKEKEKMKKEEEEEEEEKEEGEEEEEEEEVEEEKEKIDGFPCGTDLTLVQSLTVPSSSGRIVVAHINFSKSGVQVD</sequence>
<organism evidence="2 3">
    <name type="scientific">Elysia crispata</name>
    <name type="common">lettuce slug</name>
    <dbReference type="NCBI Taxonomy" id="231223"/>
    <lineage>
        <taxon>Eukaryota</taxon>
        <taxon>Metazoa</taxon>
        <taxon>Spiralia</taxon>
        <taxon>Lophotrochozoa</taxon>
        <taxon>Mollusca</taxon>
        <taxon>Gastropoda</taxon>
        <taxon>Heterobranchia</taxon>
        <taxon>Euthyneura</taxon>
        <taxon>Panpulmonata</taxon>
        <taxon>Sacoglossa</taxon>
        <taxon>Placobranchoidea</taxon>
        <taxon>Plakobranchidae</taxon>
        <taxon>Elysia</taxon>
    </lineage>
</organism>